<dbReference type="InterPro" id="IPR000719">
    <property type="entry name" value="Prot_kinase_dom"/>
</dbReference>
<proteinExistence type="predicted"/>
<evidence type="ECO:0000259" key="1">
    <source>
        <dbReference type="PROSITE" id="PS50011"/>
    </source>
</evidence>
<feature type="domain" description="Protein kinase" evidence="1">
    <location>
        <begin position="1"/>
        <end position="205"/>
    </location>
</feature>
<evidence type="ECO:0000313" key="2">
    <source>
        <dbReference type="EMBL" id="CAE7283702.1"/>
    </source>
</evidence>
<dbReference type="PROSITE" id="PS00108">
    <property type="entry name" value="PROTEIN_KINASE_ST"/>
    <property type="match status" value="1"/>
</dbReference>
<dbReference type="PANTHER" id="PTHR23257:SF974">
    <property type="entry name" value="RECEPTOR-INTERACTING SERINE_THREONINE-PROTEIN KINASE 3"/>
    <property type="match status" value="1"/>
</dbReference>
<dbReference type="GO" id="GO:0005737">
    <property type="term" value="C:cytoplasm"/>
    <property type="evidence" value="ECO:0007669"/>
    <property type="project" value="TreeGrafter"/>
</dbReference>
<dbReference type="InterPro" id="IPR011009">
    <property type="entry name" value="Kinase-like_dom_sf"/>
</dbReference>
<dbReference type="GO" id="GO:0005524">
    <property type="term" value="F:ATP binding"/>
    <property type="evidence" value="ECO:0007669"/>
    <property type="project" value="InterPro"/>
</dbReference>
<dbReference type="PROSITE" id="PS50011">
    <property type="entry name" value="PROTEIN_KINASE_DOM"/>
    <property type="match status" value="1"/>
</dbReference>
<feature type="non-terminal residue" evidence="2">
    <location>
        <position position="205"/>
    </location>
</feature>
<accession>A0A812N1C4</accession>
<dbReference type="SMART" id="SM00220">
    <property type="entry name" value="S_TKc"/>
    <property type="match status" value="1"/>
</dbReference>
<dbReference type="GO" id="GO:0004672">
    <property type="term" value="F:protein kinase activity"/>
    <property type="evidence" value="ECO:0007669"/>
    <property type="project" value="InterPro"/>
</dbReference>
<organism evidence="2 3">
    <name type="scientific">Symbiodinium natans</name>
    <dbReference type="NCBI Taxonomy" id="878477"/>
    <lineage>
        <taxon>Eukaryota</taxon>
        <taxon>Sar</taxon>
        <taxon>Alveolata</taxon>
        <taxon>Dinophyceae</taxon>
        <taxon>Suessiales</taxon>
        <taxon>Symbiodiniaceae</taxon>
        <taxon>Symbiodinium</taxon>
    </lineage>
</organism>
<dbReference type="Gene3D" id="1.10.510.10">
    <property type="entry name" value="Transferase(Phosphotransferase) domain 1"/>
    <property type="match status" value="1"/>
</dbReference>
<name>A0A812N1C4_9DINO</name>
<dbReference type="InterPro" id="IPR050167">
    <property type="entry name" value="Ser_Thr_protein_kinase"/>
</dbReference>
<reference evidence="2" key="1">
    <citation type="submission" date="2021-02" db="EMBL/GenBank/DDBJ databases">
        <authorList>
            <person name="Dougan E. K."/>
            <person name="Rhodes N."/>
            <person name="Thang M."/>
            <person name="Chan C."/>
        </authorList>
    </citation>
    <scope>NUCLEOTIDE SEQUENCE</scope>
</reference>
<dbReference type="InterPro" id="IPR008271">
    <property type="entry name" value="Ser/Thr_kinase_AS"/>
</dbReference>
<dbReference type="AlphaFoldDB" id="A0A812N1C4"/>
<dbReference type="EMBL" id="CAJNDS010001835">
    <property type="protein sequence ID" value="CAE7283702.1"/>
    <property type="molecule type" value="Genomic_DNA"/>
</dbReference>
<dbReference type="GO" id="GO:0007165">
    <property type="term" value="P:signal transduction"/>
    <property type="evidence" value="ECO:0007669"/>
    <property type="project" value="TreeGrafter"/>
</dbReference>
<dbReference type="PANTHER" id="PTHR23257">
    <property type="entry name" value="SERINE-THREONINE PROTEIN KINASE"/>
    <property type="match status" value="1"/>
</dbReference>
<dbReference type="SUPFAM" id="SSF56112">
    <property type="entry name" value="Protein kinase-like (PK-like)"/>
    <property type="match status" value="1"/>
</dbReference>
<protein>
    <submittedName>
        <fullName evidence="2">Phg2 protein</fullName>
    </submittedName>
</protein>
<gene>
    <name evidence="2" type="primary">phg2</name>
    <name evidence="2" type="ORF">SNAT2548_LOCUS15037</name>
</gene>
<sequence length="205" mass="23113">MPNGLGPQLQLAFSIHTVKVSLFSADFETADRPRLFECESRLALELVKRFKIATQVSEGVSFLHSKSPPFVHRDLKSMNVVMDFELNAKLCDFGLTQSMEKTHISRRDNEGGSPRYMAPELFDSRGKITEKVDVWALGCLIVEVISSRLPHEECTSIQQVMTKTLVEKQLPFTDWRGVSSGVQRLAELCFVFPPDGRTSAQHLLE</sequence>
<dbReference type="Proteomes" id="UP000604046">
    <property type="component" value="Unassembled WGS sequence"/>
</dbReference>
<evidence type="ECO:0000313" key="3">
    <source>
        <dbReference type="Proteomes" id="UP000604046"/>
    </source>
</evidence>
<keyword evidence="3" id="KW-1185">Reference proteome</keyword>
<dbReference type="Pfam" id="PF00069">
    <property type="entry name" value="Pkinase"/>
    <property type="match status" value="1"/>
</dbReference>
<dbReference type="OrthoDB" id="339325at2759"/>
<comment type="caution">
    <text evidence="2">The sequence shown here is derived from an EMBL/GenBank/DDBJ whole genome shotgun (WGS) entry which is preliminary data.</text>
</comment>